<organism evidence="2 3">
    <name type="scientific">Streptomyces flavofungini</name>
    <dbReference type="NCBI Taxonomy" id="68200"/>
    <lineage>
        <taxon>Bacteria</taxon>
        <taxon>Bacillati</taxon>
        <taxon>Actinomycetota</taxon>
        <taxon>Actinomycetes</taxon>
        <taxon>Kitasatosporales</taxon>
        <taxon>Streptomycetaceae</taxon>
        <taxon>Streptomyces</taxon>
    </lineage>
</organism>
<protein>
    <submittedName>
        <fullName evidence="2">Ferredoxin</fullName>
    </submittedName>
</protein>
<gene>
    <name evidence="2" type="ORF">JGB26_29755</name>
</gene>
<dbReference type="SUPFAM" id="SSF54862">
    <property type="entry name" value="4Fe-4S ferredoxins"/>
    <property type="match status" value="1"/>
</dbReference>
<evidence type="ECO:0000256" key="1">
    <source>
        <dbReference type="SAM" id="MobiDB-lite"/>
    </source>
</evidence>
<dbReference type="Gene3D" id="3.30.70.20">
    <property type="match status" value="1"/>
</dbReference>
<name>A0ABS0XDE4_9ACTN</name>
<comment type="caution">
    <text evidence="2">The sequence shown here is derived from an EMBL/GenBank/DDBJ whole genome shotgun (WGS) entry which is preliminary data.</text>
</comment>
<proteinExistence type="predicted"/>
<feature type="region of interest" description="Disordered" evidence="1">
    <location>
        <begin position="1"/>
        <end position="20"/>
    </location>
</feature>
<dbReference type="RefSeq" id="WP_190117017.1">
    <property type="nucleotide sequence ID" value="NZ_BMVR01000006.1"/>
</dbReference>
<evidence type="ECO:0000313" key="2">
    <source>
        <dbReference type="EMBL" id="MBJ3811229.1"/>
    </source>
</evidence>
<reference evidence="2 3" key="1">
    <citation type="submission" date="2020-12" db="EMBL/GenBank/DDBJ databases">
        <title>Streptomyces typhae sp. nov., a novel endophytic actinomycete isolated from the root of cattail pollen (Typha angustifolia L.).</title>
        <authorList>
            <person name="Peng C."/>
            <person name="Liu C."/>
        </authorList>
    </citation>
    <scope>NUCLEOTIDE SEQUENCE [LARGE SCALE GENOMIC DNA]</scope>
    <source>
        <strain evidence="2 3">JCM 4753</strain>
    </source>
</reference>
<sequence>MSVEHHQSPEVLGDAAAPARTGSDELVIRVEKLHCAGSGVCVSVAGRDLALGPDGRAMALHATTTASEELFEAADMCPTEAIRVHRVATGELVAPLE</sequence>
<dbReference type="Pfam" id="PF13370">
    <property type="entry name" value="Fer4_13"/>
    <property type="match status" value="1"/>
</dbReference>
<evidence type="ECO:0000313" key="3">
    <source>
        <dbReference type="Proteomes" id="UP000634780"/>
    </source>
</evidence>
<dbReference type="EMBL" id="JAEKOZ010000024">
    <property type="protein sequence ID" value="MBJ3811229.1"/>
    <property type="molecule type" value="Genomic_DNA"/>
</dbReference>
<accession>A0ABS0XDE4</accession>
<keyword evidence="3" id="KW-1185">Reference proteome</keyword>
<dbReference type="Proteomes" id="UP000634780">
    <property type="component" value="Unassembled WGS sequence"/>
</dbReference>